<dbReference type="EMBL" id="CP022515">
    <property type="protein sequence ID" value="ASO06820.1"/>
    <property type="molecule type" value="Genomic_DNA"/>
</dbReference>
<dbReference type="KEGG" id="aalg:AREALGSMS7_03395"/>
<gene>
    <name evidence="1" type="ORF">AREALGSMS7_03395</name>
</gene>
<protein>
    <submittedName>
        <fullName evidence="1">Uncharacterized protein</fullName>
    </submittedName>
</protein>
<proteinExistence type="predicted"/>
<name>A0A221UZY0_9FLAO</name>
<reference evidence="1 2" key="1">
    <citation type="submission" date="2017-07" db="EMBL/GenBank/DDBJ databases">
        <title>Genome Sequence of Arenibacter algicola Strain SMS7 Isolated from a culture of the Diatom Skeletonema marinoi.</title>
        <authorList>
            <person name="Topel M."/>
            <person name="Pinder M.I.M."/>
            <person name="Johansson O.N."/>
            <person name="Kourtchenko O."/>
            <person name="Godhe A."/>
            <person name="Clarke A.K."/>
        </authorList>
    </citation>
    <scope>NUCLEOTIDE SEQUENCE [LARGE SCALE GENOMIC DNA]</scope>
    <source>
        <strain evidence="1 2">SMS7</strain>
    </source>
</reference>
<dbReference type="Proteomes" id="UP000204551">
    <property type="component" value="Chromosome"/>
</dbReference>
<dbReference type="AlphaFoldDB" id="A0A221UZY0"/>
<sequence>MALQDIQPISLRAYSLLNRNISALGPNEGAINLLGALEMLEALDYHFINFTQIEKGESPINQKHEAVAYLNRLGQLYFFTKSRFTKKYIPDSESHMPKVIEFISIRHKNTAHRSLDSPQKEPDEYRDRQAFTFLGATTRKFLGNEQYVFPNYNKDTNETEWFYFTPAIDHPIIMEQSYNLIEKIIKELLNNL</sequence>
<organism evidence="1 2">
    <name type="scientific">Arenibacter algicola</name>
    <dbReference type="NCBI Taxonomy" id="616991"/>
    <lineage>
        <taxon>Bacteria</taxon>
        <taxon>Pseudomonadati</taxon>
        <taxon>Bacteroidota</taxon>
        <taxon>Flavobacteriia</taxon>
        <taxon>Flavobacteriales</taxon>
        <taxon>Flavobacteriaceae</taxon>
        <taxon>Arenibacter</taxon>
    </lineage>
</organism>
<accession>A0A221UZY0</accession>
<evidence type="ECO:0000313" key="2">
    <source>
        <dbReference type="Proteomes" id="UP000204551"/>
    </source>
</evidence>
<evidence type="ECO:0000313" key="1">
    <source>
        <dbReference type="EMBL" id="ASO06820.1"/>
    </source>
</evidence>